<comment type="catalytic activity">
    <reaction evidence="1 10 12">
        <text>Hydrolyzes single-stranded DNA or mismatched double-stranded DNA and polynucleotides, releasing free uracil.</text>
        <dbReference type="EC" id="3.2.2.27"/>
    </reaction>
</comment>
<comment type="similarity">
    <text evidence="3 10 12">Belongs to the uracil-DNA glycosylase (UDG) superfamily. UNG family.</text>
</comment>
<name>A0AAU7E7I2_9BACT</name>
<dbReference type="InterPro" id="IPR036895">
    <property type="entry name" value="Uracil-DNA_glycosylase-like_sf"/>
</dbReference>
<evidence type="ECO:0000256" key="5">
    <source>
        <dbReference type="ARBA" id="ARBA00018429"/>
    </source>
</evidence>
<proteinExistence type="inferred from homology"/>
<comment type="subcellular location">
    <subcellularLocation>
        <location evidence="10">Cytoplasm</location>
    </subcellularLocation>
</comment>
<evidence type="ECO:0000256" key="10">
    <source>
        <dbReference type="HAMAP-Rule" id="MF_00148"/>
    </source>
</evidence>
<evidence type="ECO:0000256" key="11">
    <source>
        <dbReference type="PROSITE-ProRule" id="PRU10072"/>
    </source>
</evidence>
<evidence type="ECO:0000256" key="3">
    <source>
        <dbReference type="ARBA" id="ARBA00008184"/>
    </source>
</evidence>
<dbReference type="NCBIfam" id="TIGR00628">
    <property type="entry name" value="ung"/>
    <property type="match status" value="1"/>
</dbReference>
<feature type="domain" description="Uracil-DNA glycosylase-like" evidence="13">
    <location>
        <begin position="59"/>
        <end position="218"/>
    </location>
</feature>
<dbReference type="InterPro" id="IPR018085">
    <property type="entry name" value="Ura-DNA_Glyclase_AS"/>
</dbReference>
<evidence type="ECO:0000256" key="1">
    <source>
        <dbReference type="ARBA" id="ARBA00001400"/>
    </source>
</evidence>
<dbReference type="Pfam" id="PF03167">
    <property type="entry name" value="UDG"/>
    <property type="match status" value="1"/>
</dbReference>
<evidence type="ECO:0000256" key="12">
    <source>
        <dbReference type="RuleBase" id="RU003780"/>
    </source>
</evidence>
<evidence type="ECO:0000259" key="13">
    <source>
        <dbReference type="SMART" id="SM00986"/>
    </source>
</evidence>
<dbReference type="NCBIfam" id="NF003589">
    <property type="entry name" value="PRK05254.1-2"/>
    <property type="match status" value="1"/>
</dbReference>
<dbReference type="NCBIfam" id="NF003591">
    <property type="entry name" value="PRK05254.1-4"/>
    <property type="match status" value="1"/>
</dbReference>
<keyword evidence="6 10" id="KW-0963">Cytoplasm</keyword>
<evidence type="ECO:0000256" key="7">
    <source>
        <dbReference type="ARBA" id="ARBA00022763"/>
    </source>
</evidence>
<dbReference type="EMBL" id="CP155620">
    <property type="protein sequence ID" value="XBJ29426.1"/>
    <property type="molecule type" value="Genomic_DNA"/>
</dbReference>
<sequence>MENLKIELEKIKMNPEWKEFLKDEFCKDYFLEIKKHYKQALDERKVIYPPSNLTFNAFNLTPLNSLKVVLLGQDPYHQPHQAMGLSFSVPCGVRIPPSLLNIYKELQADLGIKIHHNGDLSAWARQGVLLLNSILSVEANKPASHSSWGWQEFSDAVISRLSEQKQGLIFLLWGNYAKSKKVLIDTCKHFVLEAAHPSPLARSGFLGCRHFSKTNQLLENQGKEKIEWDLGKF</sequence>
<dbReference type="GO" id="GO:0005737">
    <property type="term" value="C:cytoplasm"/>
    <property type="evidence" value="ECO:0007669"/>
    <property type="project" value="UniProtKB-SubCell"/>
</dbReference>
<protein>
    <recommendedName>
        <fullName evidence="5 10">Uracil-DNA glycosylase</fullName>
        <shortName evidence="10">UDG</shortName>
        <ecNumber evidence="4 10">3.2.2.27</ecNumber>
    </recommendedName>
</protein>
<evidence type="ECO:0000256" key="4">
    <source>
        <dbReference type="ARBA" id="ARBA00012030"/>
    </source>
</evidence>
<dbReference type="PANTHER" id="PTHR11264">
    <property type="entry name" value="URACIL-DNA GLYCOSYLASE"/>
    <property type="match status" value="1"/>
</dbReference>
<dbReference type="RefSeq" id="WP_348518692.1">
    <property type="nucleotide sequence ID" value="NZ_CP155620.1"/>
</dbReference>
<dbReference type="InterPro" id="IPR005122">
    <property type="entry name" value="Uracil-DNA_glycosylase-like"/>
</dbReference>
<keyword evidence="14" id="KW-0326">Glycosidase</keyword>
<evidence type="ECO:0000256" key="8">
    <source>
        <dbReference type="ARBA" id="ARBA00022801"/>
    </source>
</evidence>
<keyword evidence="9 10" id="KW-0234">DNA repair</keyword>
<dbReference type="AlphaFoldDB" id="A0AAU7E7I2"/>
<dbReference type="SMART" id="SM00987">
    <property type="entry name" value="UreE_C"/>
    <property type="match status" value="1"/>
</dbReference>
<accession>A0AAU7E7I2</accession>
<dbReference type="GO" id="GO:0097510">
    <property type="term" value="P:base-excision repair, AP site formation via deaminated base removal"/>
    <property type="evidence" value="ECO:0007669"/>
    <property type="project" value="TreeGrafter"/>
</dbReference>
<dbReference type="Gene3D" id="3.40.470.10">
    <property type="entry name" value="Uracil-DNA glycosylase-like domain"/>
    <property type="match status" value="1"/>
</dbReference>
<organism evidence="14">
    <name type="scientific">Campylobacter sp. CCS1377</name>
    <dbReference type="NCBI Taxonomy" id="3158229"/>
    <lineage>
        <taxon>Bacteria</taxon>
        <taxon>Pseudomonadati</taxon>
        <taxon>Campylobacterota</taxon>
        <taxon>Epsilonproteobacteria</taxon>
        <taxon>Campylobacterales</taxon>
        <taxon>Campylobacteraceae</taxon>
        <taxon>Campylobacter</taxon>
    </lineage>
</organism>
<dbReference type="GO" id="GO:0004844">
    <property type="term" value="F:uracil DNA N-glycosylase activity"/>
    <property type="evidence" value="ECO:0007669"/>
    <property type="project" value="UniProtKB-UniRule"/>
</dbReference>
<dbReference type="PROSITE" id="PS00130">
    <property type="entry name" value="U_DNA_GLYCOSYLASE"/>
    <property type="match status" value="1"/>
</dbReference>
<dbReference type="CDD" id="cd10027">
    <property type="entry name" value="UDG-F1-like"/>
    <property type="match status" value="1"/>
</dbReference>
<dbReference type="InterPro" id="IPR002043">
    <property type="entry name" value="UDG_fam1"/>
</dbReference>
<gene>
    <name evidence="10 14" type="primary">ung</name>
    <name evidence="14" type="ORF">AAH949_00905</name>
</gene>
<dbReference type="FunFam" id="3.40.470.10:FF:000001">
    <property type="entry name" value="Uracil-DNA glycosylase"/>
    <property type="match status" value="1"/>
</dbReference>
<evidence type="ECO:0000313" key="14">
    <source>
        <dbReference type="EMBL" id="XBJ29426.1"/>
    </source>
</evidence>
<dbReference type="HAMAP" id="MF_00148">
    <property type="entry name" value="UDG"/>
    <property type="match status" value="1"/>
</dbReference>
<keyword evidence="8 10" id="KW-0378">Hydrolase</keyword>
<dbReference type="NCBIfam" id="NF003588">
    <property type="entry name" value="PRK05254.1-1"/>
    <property type="match status" value="1"/>
</dbReference>
<reference evidence="14" key="1">
    <citation type="submission" date="2024-05" db="EMBL/GenBank/DDBJ databases">
        <title>Campylobacter coli isolated from environmental waters in Slovenia.</title>
        <authorList>
            <person name="Zautner A.E."/>
            <person name="Bunk B."/>
            <person name="Riedel T."/>
            <person name="Sproeer C."/>
        </authorList>
    </citation>
    <scope>NUCLEOTIDE SEQUENCE</scope>
    <source>
        <strain evidence="14">CCS1377</strain>
    </source>
</reference>
<comment type="function">
    <text evidence="2 10 12">Excises uracil residues from the DNA which can arise as a result of misincorporation of dUMP residues by DNA polymerase or due to deamination of cytosine.</text>
</comment>
<dbReference type="EC" id="3.2.2.27" evidence="4 10"/>
<dbReference type="NCBIfam" id="NF003592">
    <property type="entry name" value="PRK05254.1-5"/>
    <property type="match status" value="1"/>
</dbReference>
<evidence type="ECO:0000256" key="2">
    <source>
        <dbReference type="ARBA" id="ARBA00002631"/>
    </source>
</evidence>
<feature type="active site" description="Proton acceptor" evidence="10 11">
    <location>
        <position position="74"/>
    </location>
</feature>
<dbReference type="PANTHER" id="PTHR11264:SF0">
    <property type="entry name" value="URACIL-DNA GLYCOSYLASE"/>
    <property type="match status" value="1"/>
</dbReference>
<dbReference type="SMART" id="SM00986">
    <property type="entry name" value="UDG"/>
    <property type="match status" value="1"/>
</dbReference>
<dbReference type="SUPFAM" id="SSF52141">
    <property type="entry name" value="Uracil-DNA glycosylase-like"/>
    <property type="match status" value="1"/>
</dbReference>
<evidence type="ECO:0000256" key="9">
    <source>
        <dbReference type="ARBA" id="ARBA00023204"/>
    </source>
</evidence>
<keyword evidence="7 10" id="KW-0227">DNA damage</keyword>
<evidence type="ECO:0000256" key="6">
    <source>
        <dbReference type="ARBA" id="ARBA00022490"/>
    </source>
</evidence>